<evidence type="ECO:0008006" key="4">
    <source>
        <dbReference type="Google" id="ProtNLM"/>
    </source>
</evidence>
<proteinExistence type="predicted"/>
<protein>
    <recommendedName>
        <fullName evidence="4">Secreted protein</fullName>
    </recommendedName>
</protein>
<gene>
    <name evidence="2" type="ORF">SAMN05444279_13222</name>
</gene>
<feature type="chain" id="PRO_5013064556" description="Secreted protein" evidence="1">
    <location>
        <begin position="19"/>
        <end position="243"/>
    </location>
</feature>
<reference evidence="2 3" key="1">
    <citation type="submission" date="2016-11" db="EMBL/GenBank/DDBJ databases">
        <authorList>
            <person name="Varghese N."/>
            <person name="Submissions S."/>
        </authorList>
    </citation>
    <scope>NUCLEOTIDE SEQUENCE [LARGE SCALE GENOMIC DNA]</scope>
    <source>
        <strain evidence="2 3">DSM 29341</strain>
    </source>
</reference>
<evidence type="ECO:0000313" key="3">
    <source>
        <dbReference type="Proteomes" id="UP000325134"/>
    </source>
</evidence>
<evidence type="ECO:0000313" key="2">
    <source>
        <dbReference type="EMBL" id="SHF37446.1"/>
    </source>
</evidence>
<keyword evidence="1" id="KW-0732">Signal</keyword>
<sequence>MFRLISLLPLLLAAPVHASEDNPEIAIARPAEGVVNDHFDETPKTSGGVLVGLRFAPLGQDLFDPANVRITPPREEDSLVCVSGVSKDGLYWSRTPYRTDAPAASAQVLQLQPFAQARYESRLRTYGWGAMAIVAFESKDPDCFAFDNRFLPEIPPNSDSRRLIIYVNSNSQKLEATLETVDTSLQAECQEQDDTRVAFDYACSFRLPDRAGQADATLVLEFDDGMGGYANTFTILLPEPDES</sequence>
<accession>A0A1M5B4V9</accession>
<dbReference type="RefSeq" id="WP_149777239.1">
    <property type="nucleotide sequence ID" value="NZ_FQVK01000032.1"/>
</dbReference>
<keyword evidence="3" id="KW-1185">Reference proteome</keyword>
<evidence type="ECO:0000256" key="1">
    <source>
        <dbReference type="SAM" id="SignalP"/>
    </source>
</evidence>
<dbReference type="AlphaFoldDB" id="A0A1M5B4V9"/>
<dbReference type="OrthoDB" id="7847186at2"/>
<dbReference type="Proteomes" id="UP000325134">
    <property type="component" value="Unassembled WGS sequence"/>
</dbReference>
<name>A0A1M5B4V9_9RHOB</name>
<organism evidence="2 3">
    <name type="scientific">Ruegeria intermedia</name>
    <dbReference type="NCBI Taxonomy" id="996115"/>
    <lineage>
        <taxon>Bacteria</taxon>
        <taxon>Pseudomonadati</taxon>
        <taxon>Pseudomonadota</taxon>
        <taxon>Alphaproteobacteria</taxon>
        <taxon>Rhodobacterales</taxon>
        <taxon>Roseobacteraceae</taxon>
        <taxon>Ruegeria</taxon>
    </lineage>
</organism>
<dbReference type="EMBL" id="FQVK01000032">
    <property type="protein sequence ID" value="SHF37446.1"/>
    <property type="molecule type" value="Genomic_DNA"/>
</dbReference>
<feature type="signal peptide" evidence="1">
    <location>
        <begin position="1"/>
        <end position="18"/>
    </location>
</feature>